<evidence type="ECO:0000313" key="1">
    <source>
        <dbReference type="EMBL" id="WOB07517.1"/>
    </source>
</evidence>
<protein>
    <submittedName>
        <fullName evidence="1">Sulfur carrier protein ThiS</fullName>
    </submittedName>
</protein>
<dbReference type="PANTHER" id="PTHR34472:SF1">
    <property type="entry name" value="SULFUR CARRIER PROTEIN THIS"/>
    <property type="match status" value="1"/>
</dbReference>
<accession>A0ABZ0CRA4</accession>
<dbReference type="InterPro" id="IPR012675">
    <property type="entry name" value="Beta-grasp_dom_sf"/>
</dbReference>
<dbReference type="Pfam" id="PF02597">
    <property type="entry name" value="ThiS"/>
    <property type="match status" value="1"/>
</dbReference>
<dbReference type="InterPro" id="IPR003749">
    <property type="entry name" value="ThiS/MoaD-like"/>
</dbReference>
<sequence length="70" mass="7395">MPDLVYLNGEAKPWRPGLNLLALLKTEPLAAETGKVATALNGEFVPQALRAHTLLQPGDQVTVFTAIVGG</sequence>
<name>A0ABZ0CRA4_9BURK</name>
<dbReference type="EMBL" id="CP136336">
    <property type="protein sequence ID" value="WOB07517.1"/>
    <property type="molecule type" value="Genomic_DNA"/>
</dbReference>
<dbReference type="CDD" id="cd00565">
    <property type="entry name" value="Ubl_ThiS"/>
    <property type="match status" value="1"/>
</dbReference>
<proteinExistence type="predicted"/>
<reference evidence="1 2" key="1">
    <citation type="submission" date="2023-10" db="EMBL/GenBank/DDBJ databases">
        <title>Bacteria for the degradation of biodegradable plastic PBAT(Polybutylene adipate terephthalate).</title>
        <authorList>
            <person name="Weon H.-Y."/>
            <person name="Yeon J."/>
        </authorList>
    </citation>
    <scope>NUCLEOTIDE SEQUENCE [LARGE SCALE GENOMIC DNA]</scope>
    <source>
        <strain evidence="1 2">SBD 7-3</strain>
    </source>
</reference>
<organism evidence="1 2">
    <name type="scientific">Piscinibacter gummiphilus</name>
    <dbReference type="NCBI Taxonomy" id="946333"/>
    <lineage>
        <taxon>Bacteria</taxon>
        <taxon>Pseudomonadati</taxon>
        <taxon>Pseudomonadota</taxon>
        <taxon>Betaproteobacteria</taxon>
        <taxon>Burkholderiales</taxon>
        <taxon>Sphaerotilaceae</taxon>
        <taxon>Piscinibacter</taxon>
    </lineage>
</organism>
<dbReference type="Proteomes" id="UP001303946">
    <property type="component" value="Chromosome"/>
</dbReference>
<dbReference type="InterPro" id="IPR016155">
    <property type="entry name" value="Mopterin_synth/thiamin_S_b"/>
</dbReference>
<keyword evidence="2" id="KW-1185">Reference proteome</keyword>
<dbReference type="PANTHER" id="PTHR34472">
    <property type="entry name" value="SULFUR CARRIER PROTEIN THIS"/>
    <property type="match status" value="1"/>
</dbReference>
<dbReference type="RefSeq" id="WP_316700176.1">
    <property type="nucleotide sequence ID" value="NZ_CP136336.1"/>
</dbReference>
<dbReference type="NCBIfam" id="TIGR01683">
    <property type="entry name" value="thiS"/>
    <property type="match status" value="1"/>
</dbReference>
<evidence type="ECO:0000313" key="2">
    <source>
        <dbReference type="Proteomes" id="UP001303946"/>
    </source>
</evidence>
<dbReference type="Gene3D" id="3.10.20.30">
    <property type="match status" value="1"/>
</dbReference>
<dbReference type="SUPFAM" id="SSF54285">
    <property type="entry name" value="MoaD/ThiS"/>
    <property type="match status" value="1"/>
</dbReference>
<gene>
    <name evidence="1" type="primary">thiS</name>
    <name evidence="1" type="ORF">RXV79_21725</name>
</gene>
<dbReference type="InterPro" id="IPR010035">
    <property type="entry name" value="Thi_S"/>
</dbReference>